<gene>
    <name evidence="2" type="ORF">DSCO28_68970</name>
</gene>
<evidence type="ECO:0000313" key="2">
    <source>
        <dbReference type="EMBL" id="BBO86331.1"/>
    </source>
</evidence>
<reference evidence="2 3" key="1">
    <citation type="submission" date="2019-11" db="EMBL/GenBank/DDBJ databases">
        <title>Comparative genomics of hydrocarbon-degrading Desulfosarcina strains.</title>
        <authorList>
            <person name="Watanabe M."/>
            <person name="Kojima H."/>
            <person name="Fukui M."/>
        </authorList>
    </citation>
    <scope>NUCLEOTIDE SEQUENCE [LARGE SCALE GENOMIC DNA]</scope>
    <source>
        <strain evidence="2 3">28bB2T</strain>
    </source>
</reference>
<keyword evidence="1" id="KW-0732">Signal</keyword>
<evidence type="ECO:0000256" key="1">
    <source>
        <dbReference type="SAM" id="SignalP"/>
    </source>
</evidence>
<sequence length="105" mass="11258">MKIGKFHHCVIAIAIISTLFLAAAVSAKVAGTLMHTAEGRVTAINIQQGKISVNGEPYIIEGNGRLLDTLKSNDIQVSEKVVVIYEVMGGARKLISINKKADRAK</sequence>
<evidence type="ECO:0008006" key="4">
    <source>
        <dbReference type="Google" id="ProtNLM"/>
    </source>
</evidence>
<dbReference type="RefSeq" id="WP_155313881.1">
    <property type="nucleotide sequence ID" value="NZ_AP021876.1"/>
</dbReference>
<organism evidence="2 3">
    <name type="scientific">Desulfosarcina ovata subsp. sediminis</name>
    <dbReference type="NCBI Taxonomy" id="885957"/>
    <lineage>
        <taxon>Bacteria</taxon>
        <taxon>Pseudomonadati</taxon>
        <taxon>Thermodesulfobacteriota</taxon>
        <taxon>Desulfobacteria</taxon>
        <taxon>Desulfobacterales</taxon>
        <taxon>Desulfosarcinaceae</taxon>
        <taxon>Desulfosarcina</taxon>
    </lineage>
</organism>
<proteinExistence type="predicted"/>
<protein>
    <recommendedName>
        <fullName evidence="4">DUF5666 domain-containing protein</fullName>
    </recommendedName>
</protein>
<feature type="signal peptide" evidence="1">
    <location>
        <begin position="1"/>
        <end position="22"/>
    </location>
</feature>
<dbReference type="KEGG" id="dov:DSCO28_68970"/>
<name>A0A5K8A1M4_9BACT</name>
<dbReference type="Proteomes" id="UP000425960">
    <property type="component" value="Chromosome"/>
</dbReference>
<evidence type="ECO:0000313" key="3">
    <source>
        <dbReference type="Proteomes" id="UP000425960"/>
    </source>
</evidence>
<accession>A0A5K8A1M4</accession>
<feature type="chain" id="PRO_5030132195" description="DUF5666 domain-containing protein" evidence="1">
    <location>
        <begin position="23"/>
        <end position="105"/>
    </location>
</feature>
<dbReference type="AlphaFoldDB" id="A0A5K8A1M4"/>
<dbReference type="EMBL" id="AP021876">
    <property type="protein sequence ID" value="BBO86331.1"/>
    <property type="molecule type" value="Genomic_DNA"/>
</dbReference>